<evidence type="ECO:0000313" key="3">
    <source>
        <dbReference type="Proteomes" id="UP000322667"/>
    </source>
</evidence>
<dbReference type="AlphaFoldDB" id="A0A5D2JYK4"/>
<sequence length="163" mass="18212">MVRTNDRAAQEPPSVVNRRQHHFSAPPFGTIDSDKSPPSPLLQPRRPRRNCSPTPIVVVYPPHEPPNSADHPPNSPVEPPNSSDSQDRLSPRPNVHTHQPTQPGPSRRISRPPNDGAKPHSTERRTRGRQQLPLAGSSTPSADDTEYCENETENQDTEYHPRE</sequence>
<protein>
    <submittedName>
        <fullName evidence="2">Uncharacterized protein</fullName>
    </submittedName>
</protein>
<feature type="compositionally biased region" description="Acidic residues" evidence="1">
    <location>
        <begin position="143"/>
        <end position="156"/>
    </location>
</feature>
<gene>
    <name evidence="2" type="ORF">ES332_D08G229200v1</name>
</gene>
<organism evidence="2 3">
    <name type="scientific">Gossypium tomentosum</name>
    <name type="common">Hawaiian cotton</name>
    <name type="synonym">Gossypium sandvicense</name>
    <dbReference type="NCBI Taxonomy" id="34277"/>
    <lineage>
        <taxon>Eukaryota</taxon>
        <taxon>Viridiplantae</taxon>
        <taxon>Streptophyta</taxon>
        <taxon>Embryophyta</taxon>
        <taxon>Tracheophyta</taxon>
        <taxon>Spermatophyta</taxon>
        <taxon>Magnoliopsida</taxon>
        <taxon>eudicotyledons</taxon>
        <taxon>Gunneridae</taxon>
        <taxon>Pentapetalae</taxon>
        <taxon>rosids</taxon>
        <taxon>malvids</taxon>
        <taxon>Malvales</taxon>
        <taxon>Malvaceae</taxon>
        <taxon>Malvoideae</taxon>
        <taxon>Gossypium</taxon>
    </lineage>
</organism>
<name>A0A5D2JYK4_GOSTO</name>
<evidence type="ECO:0000256" key="1">
    <source>
        <dbReference type="SAM" id="MobiDB-lite"/>
    </source>
</evidence>
<accession>A0A5D2JYK4</accession>
<keyword evidence="3" id="KW-1185">Reference proteome</keyword>
<evidence type="ECO:0000313" key="2">
    <source>
        <dbReference type="EMBL" id="TYH59549.1"/>
    </source>
</evidence>
<reference evidence="2 3" key="1">
    <citation type="submission" date="2019-07" db="EMBL/GenBank/DDBJ databases">
        <title>WGS assembly of Gossypium tomentosum.</title>
        <authorList>
            <person name="Chen Z.J."/>
            <person name="Sreedasyam A."/>
            <person name="Ando A."/>
            <person name="Song Q."/>
            <person name="De L."/>
            <person name="Hulse-Kemp A."/>
            <person name="Ding M."/>
            <person name="Ye W."/>
            <person name="Kirkbride R."/>
            <person name="Jenkins J."/>
            <person name="Plott C."/>
            <person name="Lovell J."/>
            <person name="Lin Y.-M."/>
            <person name="Vaughn R."/>
            <person name="Liu B."/>
            <person name="Li W."/>
            <person name="Simpson S."/>
            <person name="Scheffler B."/>
            <person name="Saski C."/>
            <person name="Grover C."/>
            <person name="Hu G."/>
            <person name="Conover J."/>
            <person name="Carlson J."/>
            <person name="Shu S."/>
            <person name="Boston L."/>
            <person name="Williams M."/>
            <person name="Peterson D."/>
            <person name="Mcgee K."/>
            <person name="Jones D."/>
            <person name="Wendel J."/>
            <person name="Stelly D."/>
            <person name="Grimwood J."/>
            <person name="Schmutz J."/>
        </authorList>
    </citation>
    <scope>NUCLEOTIDE SEQUENCE [LARGE SCALE GENOMIC DNA]</scope>
    <source>
        <strain evidence="2">7179.01</strain>
    </source>
</reference>
<dbReference type="Proteomes" id="UP000322667">
    <property type="component" value="Chromosome D08"/>
</dbReference>
<proteinExistence type="predicted"/>
<feature type="region of interest" description="Disordered" evidence="1">
    <location>
        <begin position="1"/>
        <end position="163"/>
    </location>
</feature>
<dbReference type="EMBL" id="CM017630">
    <property type="protein sequence ID" value="TYH59549.1"/>
    <property type="molecule type" value="Genomic_DNA"/>
</dbReference>